<dbReference type="AlphaFoldDB" id="A0A1Z3HLS9"/>
<protein>
    <submittedName>
        <fullName evidence="1">Uncharacterized protein</fullName>
    </submittedName>
</protein>
<organism evidence="1 2">
    <name type="scientific">Halomicronema hongdechloris C2206</name>
    <dbReference type="NCBI Taxonomy" id="1641165"/>
    <lineage>
        <taxon>Bacteria</taxon>
        <taxon>Bacillati</taxon>
        <taxon>Cyanobacteriota</taxon>
        <taxon>Cyanophyceae</taxon>
        <taxon>Nodosilineales</taxon>
        <taxon>Nodosilineaceae</taxon>
        <taxon>Halomicronema</taxon>
    </lineage>
</organism>
<keyword evidence="2" id="KW-1185">Reference proteome</keyword>
<reference evidence="1 2" key="1">
    <citation type="journal article" date="2016" name="Biochim. Biophys. Acta">
        <title>Characterization of red-shifted phycobilisomes isolated from the chlorophyll f-containing cyanobacterium Halomicronema hongdechloris.</title>
        <authorList>
            <person name="Li Y."/>
            <person name="Lin Y."/>
            <person name="Garvey C.J."/>
            <person name="Birch D."/>
            <person name="Corkery R.W."/>
            <person name="Loughlin P.C."/>
            <person name="Scheer H."/>
            <person name="Willows R.D."/>
            <person name="Chen M."/>
        </authorList>
    </citation>
    <scope>NUCLEOTIDE SEQUENCE [LARGE SCALE GENOMIC DNA]</scope>
    <source>
        <strain evidence="1 2">C2206</strain>
    </source>
</reference>
<accession>A0A1Z3HLS9</accession>
<dbReference type="STRING" id="1641165.XM38_23665"/>
<sequence>MEPGQLFLPAWAATPEAADAQQLARLRQQAATLRRRAETQQVSLSLMAELNGLDLANQSPSAALGPVGYVERLKQAQDLGMPEAEAIVWARTRAFLDPDTQRWNAPGLGNTVQTISRDQARRHDAIAQVLAHWSESTPMALDESPGTPTASPPTEAMADIVLTVDLPSIHGGLD</sequence>
<dbReference type="RefSeq" id="WP_088429800.1">
    <property type="nucleotide sequence ID" value="NZ_CP021983.2"/>
</dbReference>
<proteinExistence type="predicted"/>
<evidence type="ECO:0000313" key="1">
    <source>
        <dbReference type="EMBL" id="ASC71279.1"/>
    </source>
</evidence>
<dbReference type="KEGG" id="hhg:XM38_022310"/>
<evidence type="ECO:0000313" key="2">
    <source>
        <dbReference type="Proteomes" id="UP000191901"/>
    </source>
</evidence>
<name>A0A1Z3HLS9_9CYAN</name>
<dbReference type="Proteomes" id="UP000191901">
    <property type="component" value="Chromosome"/>
</dbReference>
<gene>
    <name evidence="1" type="ORF">XM38_022310</name>
</gene>
<dbReference type="EMBL" id="CP021983">
    <property type="protein sequence ID" value="ASC71279.1"/>
    <property type="molecule type" value="Genomic_DNA"/>
</dbReference>